<feature type="transmembrane region" description="Helical" evidence="2">
    <location>
        <begin position="86"/>
        <end position="104"/>
    </location>
</feature>
<reference evidence="3" key="1">
    <citation type="submission" date="2021-04" db="EMBL/GenBank/DDBJ databases">
        <title>Dactylosporangium aurantiacum NRRL B-8018 full assembly.</title>
        <authorList>
            <person name="Hartkoorn R.C."/>
            <person name="Beaudoing E."/>
            <person name="Hot D."/>
        </authorList>
    </citation>
    <scope>NUCLEOTIDE SEQUENCE</scope>
    <source>
        <strain evidence="3">NRRL B-8018</strain>
    </source>
</reference>
<evidence type="ECO:0000256" key="1">
    <source>
        <dbReference type="SAM" id="MobiDB-lite"/>
    </source>
</evidence>
<organism evidence="3 4">
    <name type="scientific">Dactylosporangium aurantiacum</name>
    <dbReference type="NCBI Taxonomy" id="35754"/>
    <lineage>
        <taxon>Bacteria</taxon>
        <taxon>Bacillati</taxon>
        <taxon>Actinomycetota</taxon>
        <taxon>Actinomycetes</taxon>
        <taxon>Micromonosporales</taxon>
        <taxon>Micromonosporaceae</taxon>
        <taxon>Dactylosporangium</taxon>
    </lineage>
</organism>
<dbReference type="AlphaFoldDB" id="A0A9Q9IM01"/>
<feature type="region of interest" description="Disordered" evidence="1">
    <location>
        <begin position="112"/>
        <end position="139"/>
    </location>
</feature>
<keyword evidence="4" id="KW-1185">Reference proteome</keyword>
<accession>A0A9Q9IM01</accession>
<keyword evidence="2" id="KW-0812">Transmembrane</keyword>
<dbReference type="RefSeq" id="WP_033359672.1">
    <property type="nucleotide sequence ID" value="NZ_CP073767.1"/>
</dbReference>
<sequence>MTAQWKKGKRRAESVAEDAWDYLVSAVESARSVGGSVKDRAYDIADEASSRYSSASDRVGSVADEAWHRANLAFDALSGRKQRQPWGWLAVAVLGGIAVGWAVAASAPKAIQAAQERFEDEEDVPSPTYEAPAPYRVAE</sequence>
<dbReference type="EMBL" id="CP073767">
    <property type="protein sequence ID" value="UWZ56287.1"/>
    <property type="molecule type" value="Genomic_DNA"/>
</dbReference>
<evidence type="ECO:0000313" key="3">
    <source>
        <dbReference type="EMBL" id="UWZ56287.1"/>
    </source>
</evidence>
<name>A0A9Q9IM01_9ACTN</name>
<dbReference type="KEGG" id="daur:Daura_08965"/>
<protein>
    <submittedName>
        <fullName evidence="3">Uncharacterized protein</fullName>
    </submittedName>
</protein>
<keyword evidence="2" id="KW-1133">Transmembrane helix</keyword>
<evidence type="ECO:0000256" key="2">
    <source>
        <dbReference type="SAM" id="Phobius"/>
    </source>
</evidence>
<dbReference type="Proteomes" id="UP001058003">
    <property type="component" value="Chromosome"/>
</dbReference>
<proteinExistence type="predicted"/>
<keyword evidence="2" id="KW-0472">Membrane</keyword>
<evidence type="ECO:0000313" key="4">
    <source>
        <dbReference type="Proteomes" id="UP001058003"/>
    </source>
</evidence>
<dbReference type="OrthoDB" id="3404494at2"/>
<gene>
    <name evidence="3" type="ORF">Daura_08965</name>
</gene>